<sequence length="86" mass="9968">MVAINKIYKGETPLGELQQAFKTEVKGILKDAAVRMKCSIEQLKYRFDNLGRVEVQKMTAKEMVENQNKDQERKRIAGIRNRRNNG</sequence>
<feature type="compositionally biased region" description="Basic residues" evidence="1">
    <location>
        <begin position="76"/>
        <end position="86"/>
    </location>
</feature>
<protein>
    <submittedName>
        <fullName evidence="2">Uncharacterized protein</fullName>
    </submittedName>
</protein>
<name>A0A0F9T2Y5_9ZZZZ</name>
<proteinExistence type="predicted"/>
<evidence type="ECO:0000313" key="2">
    <source>
        <dbReference type="EMBL" id="KKN43356.1"/>
    </source>
</evidence>
<gene>
    <name evidence="2" type="ORF">LCGC14_0704130</name>
</gene>
<feature type="region of interest" description="Disordered" evidence="1">
    <location>
        <begin position="64"/>
        <end position="86"/>
    </location>
</feature>
<accession>A0A0F9T2Y5</accession>
<reference evidence="2" key="1">
    <citation type="journal article" date="2015" name="Nature">
        <title>Complex archaea that bridge the gap between prokaryotes and eukaryotes.</title>
        <authorList>
            <person name="Spang A."/>
            <person name="Saw J.H."/>
            <person name="Jorgensen S.L."/>
            <person name="Zaremba-Niedzwiedzka K."/>
            <person name="Martijn J."/>
            <person name="Lind A.E."/>
            <person name="van Eijk R."/>
            <person name="Schleper C."/>
            <person name="Guy L."/>
            <person name="Ettema T.J."/>
        </authorList>
    </citation>
    <scope>NUCLEOTIDE SEQUENCE</scope>
</reference>
<comment type="caution">
    <text evidence="2">The sequence shown here is derived from an EMBL/GenBank/DDBJ whole genome shotgun (WGS) entry which is preliminary data.</text>
</comment>
<organism evidence="2">
    <name type="scientific">marine sediment metagenome</name>
    <dbReference type="NCBI Taxonomy" id="412755"/>
    <lineage>
        <taxon>unclassified sequences</taxon>
        <taxon>metagenomes</taxon>
        <taxon>ecological metagenomes</taxon>
    </lineage>
</organism>
<feature type="compositionally biased region" description="Basic and acidic residues" evidence="1">
    <location>
        <begin position="64"/>
        <end position="75"/>
    </location>
</feature>
<dbReference type="AlphaFoldDB" id="A0A0F9T2Y5"/>
<dbReference type="EMBL" id="LAZR01001517">
    <property type="protein sequence ID" value="KKN43356.1"/>
    <property type="molecule type" value="Genomic_DNA"/>
</dbReference>
<evidence type="ECO:0000256" key="1">
    <source>
        <dbReference type="SAM" id="MobiDB-lite"/>
    </source>
</evidence>